<evidence type="ECO:0000313" key="13">
    <source>
        <dbReference type="Proteomes" id="UP001310692"/>
    </source>
</evidence>
<feature type="transmembrane region" description="Helical" evidence="9">
    <location>
        <begin position="219"/>
        <end position="238"/>
    </location>
</feature>
<organism evidence="12 13">
    <name type="scientific">Hyphobacterium marinum</name>
    <dbReference type="NCBI Taxonomy" id="3116574"/>
    <lineage>
        <taxon>Bacteria</taxon>
        <taxon>Pseudomonadati</taxon>
        <taxon>Pseudomonadota</taxon>
        <taxon>Alphaproteobacteria</taxon>
        <taxon>Maricaulales</taxon>
        <taxon>Maricaulaceae</taxon>
        <taxon>Hyphobacterium</taxon>
    </lineage>
</organism>
<evidence type="ECO:0000256" key="5">
    <source>
        <dbReference type="ARBA" id="ARBA00022989"/>
    </source>
</evidence>
<name>A0ABU7M162_9PROT</name>
<feature type="transmembrane region" description="Helical" evidence="9">
    <location>
        <begin position="6"/>
        <end position="26"/>
    </location>
</feature>
<feature type="transmembrane region" description="Helical" evidence="9">
    <location>
        <begin position="381"/>
        <end position="403"/>
    </location>
</feature>
<dbReference type="GO" id="GO:0050136">
    <property type="term" value="F:NADH dehydrogenase (quinone) (non-electrogenic) activity"/>
    <property type="evidence" value="ECO:0007669"/>
    <property type="project" value="UniProtKB-EC"/>
</dbReference>
<keyword evidence="3 8" id="KW-0812">Transmembrane</keyword>
<feature type="transmembrane region" description="Helical" evidence="9">
    <location>
        <begin position="47"/>
        <end position="66"/>
    </location>
</feature>
<feature type="transmembrane region" description="Helical" evidence="9">
    <location>
        <begin position="250"/>
        <end position="270"/>
    </location>
</feature>
<dbReference type="InterPro" id="IPR010227">
    <property type="entry name" value="NADH_Q_OxRdtase_chainM/4"/>
</dbReference>
<dbReference type="EC" id="1.6.5.9" evidence="12"/>
<evidence type="ECO:0000259" key="10">
    <source>
        <dbReference type="Pfam" id="PF00361"/>
    </source>
</evidence>
<keyword evidence="7 9" id="KW-0472">Membrane</keyword>
<dbReference type="InterPro" id="IPR000260">
    <property type="entry name" value="NADH4_N"/>
</dbReference>
<evidence type="ECO:0000256" key="7">
    <source>
        <dbReference type="ARBA" id="ARBA00023136"/>
    </source>
</evidence>
<keyword evidence="4" id="KW-1278">Translocase</keyword>
<evidence type="ECO:0000256" key="9">
    <source>
        <dbReference type="SAM" id="Phobius"/>
    </source>
</evidence>
<reference evidence="12 13" key="1">
    <citation type="submission" date="2024-01" db="EMBL/GenBank/DDBJ databases">
        <title>Hyphobacterium bacterium isolated from marine sediment.</title>
        <authorList>
            <person name="Zhao S."/>
        </authorList>
    </citation>
    <scope>NUCLEOTIDE SEQUENCE [LARGE SCALE GENOMIC DNA]</scope>
    <source>
        <strain evidence="12 13">Y60-23</strain>
    </source>
</reference>
<feature type="transmembrane region" description="Helical" evidence="9">
    <location>
        <begin position="282"/>
        <end position="301"/>
    </location>
</feature>
<dbReference type="NCBIfam" id="NF004499">
    <property type="entry name" value="PRK05846.1-3"/>
    <property type="match status" value="1"/>
</dbReference>
<keyword evidence="5 9" id="KW-1133">Transmembrane helix</keyword>
<comment type="similarity">
    <text evidence="2">Belongs to the complex I subunit 4 family.</text>
</comment>
<feature type="transmembrane region" description="Helical" evidence="9">
    <location>
        <begin position="462"/>
        <end position="482"/>
    </location>
</feature>
<evidence type="ECO:0000313" key="12">
    <source>
        <dbReference type="EMBL" id="MEE2567551.1"/>
    </source>
</evidence>
<dbReference type="NCBIfam" id="TIGR01972">
    <property type="entry name" value="NDH_I_M"/>
    <property type="match status" value="1"/>
</dbReference>
<dbReference type="Pfam" id="PF00361">
    <property type="entry name" value="Proton_antipo_M"/>
    <property type="match status" value="1"/>
</dbReference>
<dbReference type="PANTHER" id="PTHR43507">
    <property type="entry name" value="NADH-UBIQUINONE OXIDOREDUCTASE CHAIN 4"/>
    <property type="match status" value="1"/>
</dbReference>
<dbReference type="PRINTS" id="PR01437">
    <property type="entry name" value="NUOXDRDTASE4"/>
</dbReference>
<feature type="transmembrane region" description="Helical" evidence="9">
    <location>
        <begin position="340"/>
        <end position="361"/>
    </location>
</feature>
<evidence type="ECO:0000256" key="4">
    <source>
        <dbReference type="ARBA" id="ARBA00022967"/>
    </source>
</evidence>
<dbReference type="Proteomes" id="UP001310692">
    <property type="component" value="Unassembled WGS sequence"/>
</dbReference>
<evidence type="ECO:0000256" key="2">
    <source>
        <dbReference type="ARBA" id="ARBA00009025"/>
    </source>
</evidence>
<feature type="transmembrane region" description="Helical" evidence="9">
    <location>
        <begin position="146"/>
        <end position="166"/>
    </location>
</feature>
<comment type="caution">
    <text evidence="12">The sequence shown here is derived from an EMBL/GenBank/DDBJ whole genome shotgun (WGS) entry which is preliminary data.</text>
</comment>
<dbReference type="InterPro" id="IPR001750">
    <property type="entry name" value="ND/Mrp_TM"/>
</dbReference>
<dbReference type="EMBL" id="JAZDRO010000006">
    <property type="protein sequence ID" value="MEE2567551.1"/>
    <property type="molecule type" value="Genomic_DNA"/>
</dbReference>
<dbReference type="InterPro" id="IPR003918">
    <property type="entry name" value="NADH_UbQ_OxRdtase"/>
</dbReference>
<evidence type="ECO:0000259" key="11">
    <source>
        <dbReference type="Pfam" id="PF01059"/>
    </source>
</evidence>
<dbReference type="NCBIfam" id="NF004501">
    <property type="entry name" value="PRK05846.1-5"/>
    <property type="match status" value="1"/>
</dbReference>
<feature type="transmembrane region" description="Helical" evidence="9">
    <location>
        <begin position="95"/>
        <end position="115"/>
    </location>
</feature>
<keyword evidence="13" id="KW-1185">Reference proteome</keyword>
<accession>A0ABU7M162</accession>
<evidence type="ECO:0000256" key="6">
    <source>
        <dbReference type="ARBA" id="ARBA00023027"/>
    </source>
</evidence>
<dbReference type="RefSeq" id="WP_330197117.1">
    <property type="nucleotide sequence ID" value="NZ_JAZDRO010000006.1"/>
</dbReference>
<evidence type="ECO:0000256" key="8">
    <source>
        <dbReference type="RuleBase" id="RU000320"/>
    </source>
</evidence>
<dbReference type="Pfam" id="PF01059">
    <property type="entry name" value="Oxidored_q5_N"/>
    <property type="match status" value="1"/>
</dbReference>
<feature type="transmembrane region" description="Helical" evidence="9">
    <location>
        <begin position="122"/>
        <end position="140"/>
    </location>
</feature>
<feature type="transmembrane region" description="Helical" evidence="9">
    <location>
        <begin position="178"/>
        <end position="199"/>
    </location>
</feature>
<dbReference type="PANTHER" id="PTHR43507:SF1">
    <property type="entry name" value="NADH-UBIQUINONE OXIDOREDUCTASE CHAIN 4"/>
    <property type="match status" value="1"/>
</dbReference>
<feature type="domain" description="NADH:quinone oxidoreductase/Mrp antiporter transmembrane" evidence="10">
    <location>
        <begin position="142"/>
        <end position="426"/>
    </location>
</feature>
<feature type="transmembrane region" description="Helical" evidence="9">
    <location>
        <begin position="415"/>
        <end position="441"/>
    </location>
</feature>
<protein>
    <submittedName>
        <fullName evidence="12">NADH-quinone oxidoreductase subunit M</fullName>
        <ecNumber evidence="12">1.6.5.9</ecNumber>
    </submittedName>
</protein>
<feature type="domain" description="NADH:ubiquinone oxidoreductase chain 4 N-terminal" evidence="11">
    <location>
        <begin position="80"/>
        <end position="136"/>
    </location>
</feature>
<comment type="subcellular location">
    <subcellularLocation>
        <location evidence="1">Endomembrane system</location>
        <topology evidence="1">Multi-pass membrane protein</topology>
    </subcellularLocation>
    <subcellularLocation>
        <location evidence="8">Membrane</location>
        <topology evidence="8">Multi-pass membrane protein</topology>
    </subcellularLocation>
</comment>
<keyword evidence="12" id="KW-0560">Oxidoreductase</keyword>
<gene>
    <name evidence="12" type="ORF">V0U35_12755</name>
</gene>
<sequence>MSEIVQSLPLLSAITFLPTAVAVFLVGLKFLMRGEDSKALEKNAKGVALFATLATFGLSILLIAGFDTADPGFQFVEELEWFSAFGMGYRMGVDGISVLFVLLTTFLMPICIIASWRIEKRVVDYMIAFLILETLMLGVFCALDLILFYIFFEGGLIPMFLIIGVWGGANRVYAAFKFFLYTLLGSVLMLVAMIAMFLQAGTTDITVLMETPFLREAQIWMWLAFFASFAVKMPMWPVHTWLPDAHVEAPTAGSVILAGVLLKLGGYGFLRFSIPMFPEASAYFAPLVFVLSVIAIIYTSLVAFRQTDIKKLIAYSSVAHMGFVTMGIFAMTQLGVQGAIFQMLSHGLISGALFLCVGVIYDRMHTREIAFYGGLVHRMPVYAAVFALFALANVGLPGTSGFVGEIMTMAGTFQVSALAAAGAAVGVILSAVYMLTVYRNVVFGELVNEKLSAITDMNRREWLMFTPLVIGTLVLGFFSTLITDVTAASVDLLIENYQAALAAAQN</sequence>
<evidence type="ECO:0000256" key="1">
    <source>
        <dbReference type="ARBA" id="ARBA00004127"/>
    </source>
</evidence>
<keyword evidence="6" id="KW-0520">NAD</keyword>
<feature type="transmembrane region" description="Helical" evidence="9">
    <location>
        <begin position="313"/>
        <end position="334"/>
    </location>
</feature>
<proteinExistence type="inferred from homology"/>
<evidence type="ECO:0000256" key="3">
    <source>
        <dbReference type="ARBA" id="ARBA00022692"/>
    </source>
</evidence>